<dbReference type="Proteomes" id="UP000287033">
    <property type="component" value="Unassembled WGS sequence"/>
</dbReference>
<protein>
    <submittedName>
        <fullName evidence="1">Uncharacterized protein</fullName>
    </submittedName>
</protein>
<name>A0A401TGZ4_CHIPU</name>
<proteinExistence type="predicted"/>
<organism evidence="1 2">
    <name type="scientific">Chiloscyllium punctatum</name>
    <name type="common">Brownbanded bambooshark</name>
    <name type="synonym">Hemiscyllium punctatum</name>
    <dbReference type="NCBI Taxonomy" id="137246"/>
    <lineage>
        <taxon>Eukaryota</taxon>
        <taxon>Metazoa</taxon>
        <taxon>Chordata</taxon>
        <taxon>Craniata</taxon>
        <taxon>Vertebrata</taxon>
        <taxon>Chondrichthyes</taxon>
        <taxon>Elasmobranchii</taxon>
        <taxon>Galeomorphii</taxon>
        <taxon>Galeoidea</taxon>
        <taxon>Orectolobiformes</taxon>
        <taxon>Hemiscylliidae</taxon>
        <taxon>Chiloscyllium</taxon>
    </lineage>
</organism>
<dbReference type="STRING" id="137246.A0A401TGZ4"/>
<comment type="caution">
    <text evidence="1">The sequence shown here is derived from an EMBL/GenBank/DDBJ whole genome shotgun (WGS) entry which is preliminary data.</text>
</comment>
<sequence>MFIKRMYDKEQLRDYIEKFALNYLQLLVHPNPPSILFGADKDT</sequence>
<dbReference type="AlphaFoldDB" id="A0A401TGZ4"/>
<gene>
    <name evidence="1" type="ORF">chiPu_0025751</name>
</gene>
<feature type="non-terminal residue" evidence="1">
    <location>
        <position position="43"/>
    </location>
</feature>
<evidence type="ECO:0000313" key="1">
    <source>
        <dbReference type="EMBL" id="GCC41915.1"/>
    </source>
</evidence>
<reference evidence="1 2" key="1">
    <citation type="journal article" date="2018" name="Nat. Ecol. Evol.">
        <title>Shark genomes provide insights into elasmobranch evolution and the origin of vertebrates.</title>
        <authorList>
            <person name="Hara Y"/>
            <person name="Yamaguchi K"/>
            <person name="Onimaru K"/>
            <person name="Kadota M"/>
            <person name="Koyanagi M"/>
            <person name="Keeley SD"/>
            <person name="Tatsumi K"/>
            <person name="Tanaka K"/>
            <person name="Motone F"/>
            <person name="Kageyama Y"/>
            <person name="Nozu R"/>
            <person name="Adachi N"/>
            <person name="Nishimura O"/>
            <person name="Nakagawa R"/>
            <person name="Tanegashima C"/>
            <person name="Kiyatake I"/>
            <person name="Matsumoto R"/>
            <person name="Murakumo K"/>
            <person name="Nishida K"/>
            <person name="Terakita A"/>
            <person name="Kuratani S"/>
            <person name="Sato K"/>
            <person name="Hyodo S Kuraku.S."/>
        </authorList>
    </citation>
    <scope>NUCLEOTIDE SEQUENCE [LARGE SCALE GENOMIC DNA]</scope>
</reference>
<dbReference type="OrthoDB" id="331600at2759"/>
<dbReference type="EMBL" id="BEZZ01064764">
    <property type="protein sequence ID" value="GCC41915.1"/>
    <property type="molecule type" value="Genomic_DNA"/>
</dbReference>
<evidence type="ECO:0000313" key="2">
    <source>
        <dbReference type="Proteomes" id="UP000287033"/>
    </source>
</evidence>
<keyword evidence="2" id="KW-1185">Reference proteome</keyword>
<accession>A0A401TGZ4</accession>